<organism evidence="2 3">
    <name type="scientific">Owenia fusiformis</name>
    <name type="common">Polychaete worm</name>
    <dbReference type="NCBI Taxonomy" id="6347"/>
    <lineage>
        <taxon>Eukaryota</taxon>
        <taxon>Metazoa</taxon>
        <taxon>Spiralia</taxon>
        <taxon>Lophotrochozoa</taxon>
        <taxon>Annelida</taxon>
        <taxon>Polychaeta</taxon>
        <taxon>Sedentaria</taxon>
        <taxon>Canalipalpata</taxon>
        <taxon>Sabellida</taxon>
        <taxon>Oweniida</taxon>
        <taxon>Oweniidae</taxon>
        <taxon>Owenia</taxon>
    </lineage>
</organism>
<gene>
    <name evidence="2" type="ORF">OFUS_LOCUS15713</name>
</gene>
<keyword evidence="1" id="KW-0732">Signal</keyword>
<dbReference type="Proteomes" id="UP000749559">
    <property type="component" value="Unassembled WGS sequence"/>
</dbReference>
<sequence length="120" mass="13331">MIVQILIALLANLANSQEVVKSGEVHALSGDITTLPCDVPFPGDVTISWFKSHRRDFGPTGKKLIYTNVNNPNRETTEPNKYKMDDGDNYNLNLQVNANEYTHHCAVILSSTDQMNGVLK</sequence>
<keyword evidence="3" id="KW-1185">Reference proteome</keyword>
<evidence type="ECO:0000313" key="3">
    <source>
        <dbReference type="Proteomes" id="UP000749559"/>
    </source>
</evidence>
<name>A0A8S4P8B6_OWEFU</name>
<feature type="chain" id="PRO_5035795899" description="Ig-like domain-containing protein" evidence="1">
    <location>
        <begin position="17"/>
        <end position="120"/>
    </location>
</feature>
<comment type="caution">
    <text evidence="2">The sequence shown here is derived from an EMBL/GenBank/DDBJ whole genome shotgun (WGS) entry which is preliminary data.</text>
</comment>
<dbReference type="InterPro" id="IPR013783">
    <property type="entry name" value="Ig-like_fold"/>
</dbReference>
<reference evidence="2" key="1">
    <citation type="submission" date="2022-03" db="EMBL/GenBank/DDBJ databases">
        <authorList>
            <person name="Martin C."/>
        </authorList>
    </citation>
    <scope>NUCLEOTIDE SEQUENCE</scope>
</reference>
<feature type="signal peptide" evidence="1">
    <location>
        <begin position="1"/>
        <end position="16"/>
    </location>
</feature>
<proteinExistence type="predicted"/>
<evidence type="ECO:0000313" key="2">
    <source>
        <dbReference type="EMBL" id="CAH1790519.1"/>
    </source>
</evidence>
<dbReference type="EMBL" id="CAIIXF020000007">
    <property type="protein sequence ID" value="CAH1790519.1"/>
    <property type="molecule type" value="Genomic_DNA"/>
</dbReference>
<protein>
    <recommendedName>
        <fullName evidence="4">Ig-like domain-containing protein</fullName>
    </recommendedName>
</protein>
<dbReference type="AlphaFoldDB" id="A0A8S4P8B6"/>
<accession>A0A8S4P8B6</accession>
<dbReference type="Gene3D" id="2.60.40.10">
    <property type="entry name" value="Immunoglobulins"/>
    <property type="match status" value="1"/>
</dbReference>
<evidence type="ECO:0000256" key="1">
    <source>
        <dbReference type="SAM" id="SignalP"/>
    </source>
</evidence>
<evidence type="ECO:0008006" key="4">
    <source>
        <dbReference type="Google" id="ProtNLM"/>
    </source>
</evidence>